<dbReference type="CDD" id="cd09120">
    <property type="entry name" value="PLDc_DNaseII_1"/>
    <property type="match status" value="1"/>
</dbReference>
<comment type="similarity">
    <text evidence="1">Belongs to the DNase II family.</text>
</comment>
<dbReference type="Pfam" id="PF03265">
    <property type="entry name" value="DNase_II"/>
    <property type="match status" value="1"/>
</dbReference>
<keyword evidence="5" id="KW-1185">Reference proteome</keyword>
<dbReference type="PANTHER" id="PTHR10858">
    <property type="entry name" value="DEOXYRIBONUCLEASE II"/>
    <property type="match status" value="1"/>
</dbReference>
<gene>
    <name evidence="4" type="ORF">HCN44_009124</name>
</gene>
<reference evidence="4 5" key="1">
    <citation type="submission" date="2020-08" db="EMBL/GenBank/DDBJ databases">
        <title>Aphidius gifuensis genome sequencing and assembly.</title>
        <authorList>
            <person name="Du Z."/>
        </authorList>
    </citation>
    <scope>NUCLEOTIDE SEQUENCE [LARGE SCALE GENOMIC DNA]</scope>
    <source>
        <strain evidence="4">YNYX2018</strain>
        <tissue evidence="4">Adults</tissue>
    </source>
</reference>
<keyword evidence="2" id="KW-0378">Hydrolase</keyword>
<name>A0A834Y722_APHGI</name>
<evidence type="ECO:0000313" key="4">
    <source>
        <dbReference type="EMBL" id="KAF7997726.1"/>
    </source>
</evidence>
<proteinExistence type="inferred from homology"/>
<organism evidence="4 5">
    <name type="scientific">Aphidius gifuensis</name>
    <name type="common">Parasitoid wasp</name>
    <dbReference type="NCBI Taxonomy" id="684658"/>
    <lineage>
        <taxon>Eukaryota</taxon>
        <taxon>Metazoa</taxon>
        <taxon>Ecdysozoa</taxon>
        <taxon>Arthropoda</taxon>
        <taxon>Hexapoda</taxon>
        <taxon>Insecta</taxon>
        <taxon>Pterygota</taxon>
        <taxon>Neoptera</taxon>
        <taxon>Endopterygota</taxon>
        <taxon>Hymenoptera</taxon>
        <taxon>Apocrita</taxon>
        <taxon>Ichneumonoidea</taxon>
        <taxon>Braconidae</taxon>
        <taxon>Aphidiinae</taxon>
        <taxon>Aphidius</taxon>
    </lineage>
</organism>
<dbReference type="CDD" id="cd09121">
    <property type="entry name" value="PLDc_DNaseII_2"/>
    <property type="match status" value="1"/>
</dbReference>
<evidence type="ECO:0000256" key="3">
    <source>
        <dbReference type="SAM" id="SignalP"/>
    </source>
</evidence>
<dbReference type="PANTHER" id="PTHR10858:SF23">
    <property type="entry name" value="DEOXYRIBONUCLEASE II"/>
    <property type="match status" value="1"/>
</dbReference>
<feature type="chain" id="PRO_5032520761" evidence="3">
    <location>
        <begin position="20"/>
        <end position="406"/>
    </location>
</feature>
<dbReference type="GO" id="GO:0006309">
    <property type="term" value="P:apoptotic DNA fragmentation"/>
    <property type="evidence" value="ECO:0007669"/>
    <property type="project" value="TreeGrafter"/>
</dbReference>
<dbReference type="InterPro" id="IPR004947">
    <property type="entry name" value="DNase_II"/>
</dbReference>
<evidence type="ECO:0000256" key="2">
    <source>
        <dbReference type="ARBA" id="ARBA00022801"/>
    </source>
</evidence>
<dbReference type="AlphaFoldDB" id="A0A834Y722"/>
<dbReference type="EMBL" id="JACMRX010000001">
    <property type="protein sequence ID" value="KAF7997726.1"/>
    <property type="molecule type" value="Genomic_DNA"/>
</dbReference>
<comment type="caution">
    <text evidence="4">The sequence shown here is derived from an EMBL/GenBank/DDBJ whole genome shotgun (WGS) entry which is preliminary data.</text>
</comment>
<protein>
    <submittedName>
        <fullName evidence="4">Uncharacterized protein</fullName>
    </submittedName>
</protein>
<dbReference type="Proteomes" id="UP000639338">
    <property type="component" value="Unassembled WGS sequence"/>
</dbReference>
<accession>A0A834Y722</accession>
<keyword evidence="3" id="KW-0732">Signal</keyword>
<evidence type="ECO:0000313" key="5">
    <source>
        <dbReference type="Proteomes" id="UP000639338"/>
    </source>
</evidence>
<feature type="signal peptide" evidence="3">
    <location>
        <begin position="1"/>
        <end position="19"/>
    </location>
</feature>
<evidence type="ECO:0000256" key="1">
    <source>
        <dbReference type="ARBA" id="ARBA00007527"/>
    </source>
</evidence>
<dbReference type="OrthoDB" id="10261598at2759"/>
<sequence length="406" mass="46130">MIILSFGIFLFFLTGTCYGNMIQCKDETGNNVDWFVMYKIPKIAESANPVIRKGVAYMFMTNNTVNDGWQLSKRDISSVDSIPGKTLESLYNDKVAEKLAWLVYNDQPPNTNSSHSKYGHAKGVIMTNENQGFWLIHSVPSFPSMPRTGTEKKKKNNTKEIIQDCENKKKNTTDDLPIGEYSYPNSGKVYGQSFLCISINSSEINFIANQLIYNQIITYKHNIPDKLKEKFTSLLNVTTRPKIKRPPYNNKGVFESTEGVKFTSFAKTDKWQKDLYDDFVAPQLQVDMLAETWLNGRGKLPSECNGTQVLNVQSIILNSANVEFKSSRDHSKWAVAMKNIKNKSWICIGDINRADTQFNRGGGTVCLNSLNLWKNYRDSVNDVESCPRKKTGFIKSIKKWFSKTIG</sequence>
<dbReference type="GO" id="GO:0004531">
    <property type="term" value="F:deoxyribonuclease II activity"/>
    <property type="evidence" value="ECO:0007669"/>
    <property type="project" value="InterPro"/>
</dbReference>